<dbReference type="EMBL" id="FOQT01000003">
    <property type="protein sequence ID" value="SFI28376.1"/>
    <property type="molecule type" value="Genomic_DNA"/>
</dbReference>
<dbReference type="OrthoDB" id="9768048at2"/>
<dbReference type="GO" id="GO:0008713">
    <property type="term" value="F:ADP-heptose-lipopolysaccharide heptosyltransferase activity"/>
    <property type="evidence" value="ECO:0007669"/>
    <property type="project" value="TreeGrafter"/>
</dbReference>
<dbReference type="Pfam" id="PF01075">
    <property type="entry name" value="Glyco_transf_9"/>
    <property type="match status" value="1"/>
</dbReference>
<dbReference type="AlphaFoldDB" id="A0A1I3GYD5"/>
<gene>
    <name evidence="3" type="ORF">SAMN05443292_2088</name>
</gene>
<dbReference type="InterPro" id="IPR002201">
    <property type="entry name" value="Glyco_trans_9"/>
</dbReference>
<protein>
    <submittedName>
        <fullName evidence="3">ADP-heptose:LPS heptosyltransferase</fullName>
    </submittedName>
</protein>
<sequence length="321" mass="36728">MTRVLAYRFSAFGDIAMTVPVFRELLEQNPDLEIIMVTKKNFEALFADLPQVIFKGINLEDYKGILGMRKLSKELLKEFEFDYVADLHDVIRSKILDTFFTNRNFKVFKVNKGKEEKEELTNIWNLNKKQLKSTFERYADVFRDIGFPVTLSHQFRQKSIEKKAIGFAPFAQHKGKMLPLEKSFELCRILAKNNKIYLFGGGSQEKAVLETWQNEIPNTENIAGKLNLAEELSLISSLETMISMDSANMHLASLVGTRCISIWGSTHPFAGFLGYGQSKNDVVQVVDLTCRPCSTFGDKECYRGDYACLNELNIQRVIDKI</sequence>
<dbReference type="Proteomes" id="UP000198931">
    <property type="component" value="Unassembled WGS sequence"/>
</dbReference>
<evidence type="ECO:0000313" key="4">
    <source>
        <dbReference type="Proteomes" id="UP000198931"/>
    </source>
</evidence>
<dbReference type="PANTHER" id="PTHR30160">
    <property type="entry name" value="TETRAACYLDISACCHARIDE 4'-KINASE-RELATED"/>
    <property type="match status" value="1"/>
</dbReference>
<keyword evidence="2 3" id="KW-0808">Transferase</keyword>
<dbReference type="GO" id="GO:0009244">
    <property type="term" value="P:lipopolysaccharide core region biosynthetic process"/>
    <property type="evidence" value="ECO:0007669"/>
    <property type="project" value="TreeGrafter"/>
</dbReference>
<evidence type="ECO:0000256" key="1">
    <source>
        <dbReference type="ARBA" id="ARBA00022676"/>
    </source>
</evidence>
<dbReference type="CDD" id="cd03789">
    <property type="entry name" value="GT9_LPS_heptosyltransferase"/>
    <property type="match status" value="1"/>
</dbReference>
<reference evidence="3 4" key="1">
    <citation type="submission" date="2016-10" db="EMBL/GenBank/DDBJ databases">
        <authorList>
            <person name="de Groot N.N."/>
        </authorList>
    </citation>
    <scope>NUCLEOTIDE SEQUENCE [LARGE SCALE GENOMIC DNA]</scope>
    <source>
        <strain evidence="3 4">DSM 26000</strain>
    </source>
</reference>
<evidence type="ECO:0000313" key="3">
    <source>
        <dbReference type="EMBL" id="SFI28376.1"/>
    </source>
</evidence>
<name>A0A1I3GYD5_9FLAO</name>
<dbReference type="PANTHER" id="PTHR30160:SF22">
    <property type="entry name" value="LIPOPOLYSACCHARIDE CORE BIOSYNTHESIS PROTEIN"/>
    <property type="match status" value="1"/>
</dbReference>
<proteinExistence type="predicted"/>
<dbReference type="GO" id="GO:0005829">
    <property type="term" value="C:cytosol"/>
    <property type="evidence" value="ECO:0007669"/>
    <property type="project" value="TreeGrafter"/>
</dbReference>
<dbReference type="Gene3D" id="3.40.50.2000">
    <property type="entry name" value="Glycogen Phosphorylase B"/>
    <property type="match status" value="2"/>
</dbReference>
<evidence type="ECO:0000256" key="2">
    <source>
        <dbReference type="ARBA" id="ARBA00022679"/>
    </source>
</evidence>
<dbReference type="SUPFAM" id="SSF53756">
    <property type="entry name" value="UDP-Glycosyltransferase/glycogen phosphorylase"/>
    <property type="match status" value="1"/>
</dbReference>
<accession>A0A1I3GYD5</accession>
<dbReference type="RefSeq" id="WP_090080297.1">
    <property type="nucleotide sequence ID" value="NZ_FOQT01000003.1"/>
</dbReference>
<organism evidence="3 4">
    <name type="scientific">Halpernia frigidisoli</name>
    <dbReference type="NCBI Taxonomy" id="1125876"/>
    <lineage>
        <taxon>Bacteria</taxon>
        <taxon>Pseudomonadati</taxon>
        <taxon>Bacteroidota</taxon>
        <taxon>Flavobacteriia</taxon>
        <taxon>Flavobacteriales</taxon>
        <taxon>Weeksellaceae</taxon>
        <taxon>Chryseobacterium group</taxon>
        <taxon>Halpernia</taxon>
    </lineage>
</organism>
<dbReference type="InterPro" id="IPR051199">
    <property type="entry name" value="LPS_LOS_Heptosyltrfase"/>
</dbReference>
<keyword evidence="4" id="KW-1185">Reference proteome</keyword>
<dbReference type="STRING" id="1125876.SAMN05443292_2088"/>
<keyword evidence="1" id="KW-0328">Glycosyltransferase</keyword>